<sequence>MVVSPLEYRYGREQIKRIFDDENRLYYMLKVEAAISKAEAEYGIIPPEAAEDIGKVVADRIVQLQRVREIEAEIKHDVMAMVKALSEKCKVGASYVHYGVTSNDVNDTATALQMHDFFSFLKQDIEDIMETLIELTLRYKSSPMMGRTHGQHASPITIGLKFAVYLSEFSRHYDRMIEMSKRAFAGKVLGPVGTGAALGPKALDIQNRVMEILGIYAEEGPTQIVNRDRYIEYLSVINGISVTLEKIGTEIRNLQRPEIDEMSEYFDVERQVGSSSMPSKVNPINSENVVSLSRLIRSMIIPEYEAGVTWHERDLTNSALERFTIPYSSILVDYILVKMNSILSSLIIKEDKIRKNLEMDDSIFSESLVAALTQAGMPRQDAHEFIRRCSMKARSEGKTLKHVVVEEGITNYIRRDELDRLMDPANFIGSAPEICDIVVNNARRRLIN</sequence>
<evidence type="ECO:0000256" key="3">
    <source>
        <dbReference type="ARBA" id="ARBA00008273"/>
    </source>
</evidence>
<evidence type="ECO:0000256" key="2">
    <source>
        <dbReference type="ARBA" id="ARBA00004734"/>
    </source>
</evidence>
<evidence type="ECO:0000256" key="11">
    <source>
        <dbReference type="ARBA" id="ARBA00049115"/>
    </source>
</evidence>
<comment type="similarity">
    <text evidence="3">Belongs to the lyase 1 family. Adenylosuccinate lyase subfamily.</text>
</comment>
<dbReference type="AlphaFoldDB" id="Q979Y2"/>
<dbReference type="UniPathway" id="UPA00074">
    <property type="reaction ID" value="UER00132"/>
</dbReference>
<comment type="catalytic activity">
    <reaction evidence="9">
        <text>(2S)-2-[5-amino-1-(5-phospho-beta-D-ribosyl)imidazole-4-carboxamido]succinate = 5-amino-1-(5-phospho-beta-D-ribosyl)imidazole-4-carboxamide + fumarate</text>
        <dbReference type="Rhea" id="RHEA:23920"/>
        <dbReference type="ChEBI" id="CHEBI:29806"/>
        <dbReference type="ChEBI" id="CHEBI:58443"/>
        <dbReference type="ChEBI" id="CHEBI:58475"/>
        <dbReference type="EC" id="4.3.2.2"/>
    </reaction>
    <physiologicalReaction direction="left-to-right" evidence="9">
        <dbReference type="Rhea" id="RHEA:23921"/>
    </physiologicalReaction>
</comment>
<dbReference type="STRING" id="273116.gene:9381821"/>
<dbReference type="Gene3D" id="1.20.200.10">
    <property type="entry name" value="Fumarase/aspartase (Central domain)"/>
    <property type="match status" value="1"/>
</dbReference>
<dbReference type="Proteomes" id="UP000001017">
    <property type="component" value="Chromosome"/>
</dbReference>
<dbReference type="GeneID" id="1441139"/>
<reference evidence="14 15" key="1">
    <citation type="journal article" date="1999" name="Proc. Jpn. Acad.">
        <title>Determination of the complete genomic DNA sequence of Thermoplasma volvanium GSS1.</title>
        <authorList>
            <person name="Kawashima T."/>
            <person name="Yamamoto Y."/>
            <person name="Aramaki H."/>
            <person name="Nunoshiba T."/>
            <person name="Kawamoto T."/>
            <person name="Watanabe K."/>
            <person name="Yamazaki M."/>
            <person name="Kanehori K."/>
            <person name="Amano N."/>
            <person name="Ohya Y."/>
            <person name="Makino K."/>
            <person name="Suzuki M."/>
        </authorList>
    </citation>
    <scope>NUCLEOTIDE SEQUENCE [LARGE SCALE GENOMIC DNA]</scope>
    <source>
        <strain evidence="15">ATCC 51530 / DSM 4299 / JCM 9571 / NBRC 15438 / GSS1</strain>
    </source>
</reference>
<dbReference type="GO" id="GO:0005829">
    <property type="term" value="C:cytosol"/>
    <property type="evidence" value="ECO:0007669"/>
    <property type="project" value="TreeGrafter"/>
</dbReference>
<accession>Q979Y2</accession>
<evidence type="ECO:0000256" key="4">
    <source>
        <dbReference type="ARBA" id="ARBA00011668"/>
    </source>
</evidence>
<dbReference type="UniPathway" id="UPA00075">
    <property type="reaction ID" value="UER00336"/>
</dbReference>
<comment type="subunit">
    <text evidence="4">Homotetramer. Residues from neighboring subunits contribute catalytic and substrate-binding residues to each active site.</text>
</comment>
<evidence type="ECO:0000313" key="14">
    <source>
        <dbReference type="EMBL" id="BAB60170.1"/>
    </source>
</evidence>
<comment type="function">
    <text evidence="10">Catalyzes two reactions in de novo purine nucleotide biosynthesis. Catalyzes the breakdown of 5-aminoimidazole- (N-succinylocarboxamide) ribotide (SAICAR or 2-[5-amino-1-(5-phospho-beta-D-ribosyl)imidazole-4-carboxamido]succinate) to 5-aminoimidazole-4-carboxamide ribotide (AICAR or 5-amino-1-(5-phospho-beta-D-ribosyl)imidazole-4-carboxamide) and fumarate, and of adenylosuccinate (ADS or N(6)-(1,2-dicarboxyethyl)-AMP) to adenosine monophosphate (AMP) and fumarate.</text>
</comment>
<dbReference type="Gene3D" id="1.10.275.10">
    <property type="entry name" value="Fumarase/aspartase (N-terminal domain)"/>
    <property type="match status" value="1"/>
</dbReference>
<protein>
    <recommendedName>
        <fullName evidence="6 12">Adenylosuccinate lyase</fullName>
        <ecNumber evidence="5 12">4.3.2.2</ecNumber>
    </recommendedName>
</protein>
<evidence type="ECO:0000256" key="1">
    <source>
        <dbReference type="ARBA" id="ARBA00004706"/>
    </source>
</evidence>
<dbReference type="PRINTS" id="PR00149">
    <property type="entry name" value="FUMRATELYASE"/>
</dbReference>
<evidence type="ECO:0000256" key="9">
    <source>
        <dbReference type="ARBA" id="ARBA00024477"/>
    </source>
</evidence>
<keyword evidence="7" id="KW-0658">Purine biosynthesis</keyword>
<gene>
    <name evidence="14" type="ORF">TVG1053296</name>
</gene>
<dbReference type="CDD" id="cd01360">
    <property type="entry name" value="Adenylsuccinate_lyase_1"/>
    <property type="match status" value="1"/>
</dbReference>
<comment type="catalytic activity">
    <reaction evidence="11">
        <text>N(6)-(1,2-dicarboxyethyl)-AMP = fumarate + AMP</text>
        <dbReference type="Rhea" id="RHEA:16853"/>
        <dbReference type="ChEBI" id="CHEBI:29806"/>
        <dbReference type="ChEBI" id="CHEBI:57567"/>
        <dbReference type="ChEBI" id="CHEBI:456215"/>
        <dbReference type="EC" id="4.3.2.2"/>
    </reaction>
    <physiologicalReaction direction="left-to-right" evidence="11">
        <dbReference type="Rhea" id="RHEA:16854"/>
    </physiologicalReaction>
</comment>
<name>Q979Y2_THEVO</name>
<dbReference type="PANTHER" id="PTHR43172:SF1">
    <property type="entry name" value="ADENYLOSUCCINATE LYASE"/>
    <property type="match status" value="1"/>
</dbReference>
<dbReference type="GO" id="GO:0004018">
    <property type="term" value="F:N6-(1,2-dicarboxyethyl)AMP AMP-lyase (fumarate-forming) activity"/>
    <property type="evidence" value="ECO:0007669"/>
    <property type="project" value="UniProtKB-UniRule"/>
</dbReference>
<dbReference type="PaxDb" id="273116-14325266"/>
<evidence type="ECO:0000256" key="5">
    <source>
        <dbReference type="ARBA" id="ARBA00012339"/>
    </source>
</evidence>
<dbReference type="HOGENOM" id="CLU_030949_0_1_2"/>
<dbReference type="PANTHER" id="PTHR43172">
    <property type="entry name" value="ADENYLOSUCCINATE LYASE"/>
    <property type="match status" value="1"/>
</dbReference>
<keyword evidence="8 14" id="KW-0456">Lyase</keyword>
<dbReference type="InterPro" id="IPR022761">
    <property type="entry name" value="Fumarate_lyase_N"/>
</dbReference>
<evidence type="ECO:0000313" key="15">
    <source>
        <dbReference type="Proteomes" id="UP000001017"/>
    </source>
</evidence>
<dbReference type="SMART" id="SM00998">
    <property type="entry name" value="ADSL_C"/>
    <property type="match status" value="1"/>
</dbReference>
<evidence type="ECO:0000256" key="12">
    <source>
        <dbReference type="NCBIfam" id="TIGR00928"/>
    </source>
</evidence>
<dbReference type="GO" id="GO:0070626">
    <property type="term" value="F:(S)-2-(5-amino-1-(5-phospho-D-ribosyl)imidazole-4-carboxamido) succinate lyase (fumarate-forming) activity"/>
    <property type="evidence" value="ECO:0007669"/>
    <property type="project" value="TreeGrafter"/>
</dbReference>
<dbReference type="Pfam" id="PF10397">
    <property type="entry name" value="ADSL_C"/>
    <property type="match status" value="1"/>
</dbReference>
<dbReference type="SUPFAM" id="SSF48557">
    <property type="entry name" value="L-aspartase-like"/>
    <property type="match status" value="1"/>
</dbReference>
<dbReference type="InterPro" id="IPR024083">
    <property type="entry name" value="Fumarase/histidase_N"/>
</dbReference>
<dbReference type="OrthoDB" id="7033at2157"/>
<dbReference type="InterPro" id="IPR004769">
    <property type="entry name" value="Pur_lyase"/>
</dbReference>
<dbReference type="RefSeq" id="WP_010917257.1">
    <property type="nucleotide sequence ID" value="NC_002689.2"/>
</dbReference>
<dbReference type="KEGG" id="tvo:TVG1053296"/>
<dbReference type="Gene3D" id="1.10.40.30">
    <property type="entry name" value="Fumarase/aspartase (C-terminal domain)"/>
    <property type="match status" value="1"/>
</dbReference>
<keyword evidence="15" id="KW-1185">Reference proteome</keyword>
<feature type="domain" description="Adenylosuccinate lyase C-terminal" evidence="13">
    <location>
        <begin position="360"/>
        <end position="439"/>
    </location>
</feature>
<dbReference type="GO" id="GO:0006189">
    <property type="term" value="P:'de novo' IMP biosynthetic process"/>
    <property type="evidence" value="ECO:0007669"/>
    <property type="project" value="UniProtKB-UniPathway"/>
</dbReference>
<dbReference type="GO" id="GO:0044208">
    <property type="term" value="P:'de novo' AMP biosynthetic process"/>
    <property type="evidence" value="ECO:0007669"/>
    <property type="project" value="UniProtKB-UniPathway"/>
</dbReference>
<evidence type="ECO:0000256" key="8">
    <source>
        <dbReference type="ARBA" id="ARBA00023239"/>
    </source>
</evidence>
<dbReference type="PhylomeDB" id="Q979Y2"/>
<comment type="pathway">
    <text evidence="2">Purine metabolism; AMP biosynthesis via de novo pathway; AMP from IMP: step 2/2.</text>
</comment>
<dbReference type="EC" id="4.3.2.2" evidence="5 12"/>
<evidence type="ECO:0000256" key="10">
    <source>
        <dbReference type="ARBA" id="ARBA00025012"/>
    </source>
</evidence>
<dbReference type="InterPro" id="IPR019468">
    <property type="entry name" value="AdenyloSucc_lyase_C"/>
</dbReference>
<organism evidence="14 15">
    <name type="scientific">Thermoplasma volcanium (strain ATCC 51530 / DSM 4299 / JCM 9571 / NBRC 15438 / GSS1)</name>
    <dbReference type="NCBI Taxonomy" id="273116"/>
    <lineage>
        <taxon>Archaea</taxon>
        <taxon>Methanobacteriati</taxon>
        <taxon>Thermoplasmatota</taxon>
        <taxon>Thermoplasmata</taxon>
        <taxon>Thermoplasmatales</taxon>
        <taxon>Thermoplasmataceae</taxon>
        <taxon>Thermoplasma</taxon>
    </lineage>
</organism>
<dbReference type="InterPro" id="IPR008948">
    <property type="entry name" value="L-Aspartase-like"/>
</dbReference>
<dbReference type="NCBIfam" id="TIGR00928">
    <property type="entry name" value="purB"/>
    <property type="match status" value="1"/>
</dbReference>
<evidence type="ECO:0000256" key="7">
    <source>
        <dbReference type="ARBA" id="ARBA00022755"/>
    </source>
</evidence>
<comment type="pathway">
    <text evidence="1">Purine metabolism; IMP biosynthesis via de novo pathway; 5-amino-1-(5-phospho-D-ribosyl)imidazole-4-carboxamide from 5-amino-1-(5-phospho-D-ribosyl)imidazole-4-carboxylate: step 2/2.</text>
</comment>
<dbReference type="InterPro" id="IPR000362">
    <property type="entry name" value="Fumarate_lyase_fam"/>
</dbReference>
<proteinExistence type="inferred from homology"/>
<reference evidence="14 15" key="2">
    <citation type="journal article" date="2000" name="Proc. Natl. Acad. Sci. U.S.A.">
        <title>Archaeal adaptation to higher temperatures revealed by genomic sequence of Thermoplasma volcanium.</title>
        <authorList>
            <person name="Kawashima T."/>
            <person name="Amano N."/>
            <person name="Koike H."/>
            <person name="Makino S."/>
            <person name="Higuchi S."/>
            <person name="Kawashima-Ohya Y."/>
            <person name="Watanabe K."/>
            <person name="Yamazaki M."/>
            <person name="Kanehori K."/>
            <person name="Kawamoto T."/>
            <person name="Nunoshiba T."/>
            <person name="Yamamoto Y."/>
            <person name="Aramaki H."/>
            <person name="Makino K."/>
            <person name="Suzuki M."/>
        </authorList>
    </citation>
    <scope>NUCLEOTIDE SEQUENCE [LARGE SCALE GENOMIC DNA]</scope>
    <source>
        <strain evidence="15">ATCC 51530 / DSM 4299 / JCM 9571 / NBRC 15438 / GSS1</strain>
    </source>
</reference>
<dbReference type="EMBL" id="BA000011">
    <property type="protein sequence ID" value="BAB60170.1"/>
    <property type="molecule type" value="Genomic_DNA"/>
</dbReference>
<evidence type="ECO:0000259" key="13">
    <source>
        <dbReference type="SMART" id="SM00998"/>
    </source>
</evidence>
<evidence type="ECO:0000256" key="6">
    <source>
        <dbReference type="ARBA" id="ARBA00017058"/>
    </source>
</evidence>
<dbReference type="eggNOG" id="arCOG01747">
    <property type="taxonomic scope" value="Archaea"/>
</dbReference>
<dbReference type="Pfam" id="PF00206">
    <property type="entry name" value="Lyase_1"/>
    <property type="match status" value="1"/>
</dbReference>